<dbReference type="RefSeq" id="WP_326075156.1">
    <property type="nucleotide sequence ID" value="NZ_JARLKY010000088.1"/>
</dbReference>
<dbReference type="InterPro" id="IPR008964">
    <property type="entry name" value="Invasin/intimin_cell_adhesion"/>
</dbReference>
<dbReference type="Pfam" id="PF00395">
    <property type="entry name" value="SLH"/>
    <property type="match status" value="2"/>
</dbReference>
<feature type="domain" description="SLH" evidence="3">
    <location>
        <begin position="85"/>
        <end position="148"/>
    </location>
</feature>
<evidence type="ECO:0000256" key="1">
    <source>
        <dbReference type="ARBA" id="ARBA00022729"/>
    </source>
</evidence>
<protein>
    <submittedName>
        <fullName evidence="4">S-layer homology domain-containing protein</fullName>
    </submittedName>
</protein>
<sequence>MLAFSMVFASIALVPVGTGNIAEAAKKTLTDVSNSYAKAEIEALTDAGVIGGYEDGSFMPTKAMSRAELAKIIVLSAGLQENADKAATFTDVSSNAWYRCYVGALVASGITQGVTPTRFAPDAPVTREELVVFFIRALGLEEKASKIAIDTKLSDMDSVSSWAKADVSLGFKLGFVKGIDDGEGTLRFSPKDSAERQALARLAYEFSKNKSALVAKAETLFPDTAEVSNITITGFTSTSNTTVEVTFEKAISNVIATDFTFDGGLTVVNASLKAGYDKVVVLTTSSQTGGTIYKLSYKGVDTGKTLTGTAVGTVSGGSSSSSDSSDSPSTQVFNTAGVYGPSSGTQTLTGDVRIASKNVILKNTIVTGNLVIGEEVGDGDVTLDNVQVRGVTTVSGGGKNSIHLNNTVLVSVIVNRATGVVRLVAEGTTTVQQVTLQSSAILEEFGATGTGFSNVTVSNSMPANSSVSLVGIFETVDVYASNFVVQLGDETQLSNLVLNAATSVLGNGVIQNATINTNQALFERSPNNVTVGAGGEIPTVVGRRIGFEGNIEDVNGAPVSGLEIKFRRGIGSTVGQVVYEVMTDTNGRYAVKLPFGSYTGELIKDGFIVTYVVGISAENVYNMHEDATAIRIPNADEVRIVLTWGENPRDLDSHLVGPTVNGNGFHTWYANRVNSNNELTYADLDLDDTSSYGPETTTIRKTVDGKYRFYIHHFSGSSTLRTSGAEVKVFSGDSATPVKSYVVPAGTGKELYWAVFDMDVNGSNVTYTEVNQLFASEADARGPLNFIATLVSNIYVVNDTANTIRNVAHGTAVEAFKTNVTLPAGATMEGYESNGTTIKTGAMVTGDKVIVTAANGITKKTYTVTVNPPITVTGLVYNDFVNTLVSSPVQLQASAQTSEGQITDVSNLATWTAINPSIGTVSTTGLFTPVSSGTTVVTATYAGLTAAFNVSVYLQSTVSMVVYGLTTSLDRGVTASVYGAVYNDGSNTVVIPNNKVNTFVMLSFSDTLANDGLTLTGINLIPSTLTISKAGITPVSVTGSVYSDGKSLVFDGNSLNVAGTYLLNVIALTKDQSTQKIYGKALQITVIRE</sequence>
<dbReference type="Gene3D" id="2.60.40.1220">
    <property type="match status" value="1"/>
</dbReference>
<dbReference type="Proteomes" id="UP001338137">
    <property type="component" value="Unassembled WGS sequence"/>
</dbReference>
<reference evidence="4 5" key="1">
    <citation type="submission" date="2023-03" db="EMBL/GenBank/DDBJ databases">
        <title>Bacillus Genome Sequencing.</title>
        <authorList>
            <person name="Dunlap C."/>
        </authorList>
    </citation>
    <scope>NUCLEOTIDE SEQUENCE [LARGE SCALE GENOMIC DNA]</scope>
    <source>
        <strain evidence="4 5">BD-533</strain>
    </source>
</reference>
<dbReference type="InterPro" id="IPR051465">
    <property type="entry name" value="Cell_Envelope_Struct_Comp"/>
</dbReference>
<organism evidence="4 5">
    <name type="scientific">Paenibacillus alba</name>
    <dbReference type="NCBI Taxonomy" id="1197127"/>
    <lineage>
        <taxon>Bacteria</taxon>
        <taxon>Bacillati</taxon>
        <taxon>Bacillota</taxon>
        <taxon>Bacilli</taxon>
        <taxon>Bacillales</taxon>
        <taxon>Paenibacillaceae</taxon>
        <taxon>Paenibacillus</taxon>
    </lineage>
</organism>
<feature type="domain" description="SLH" evidence="3">
    <location>
        <begin position="150"/>
        <end position="217"/>
    </location>
</feature>
<dbReference type="Gene3D" id="2.60.40.1080">
    <property type="match status" value="1"/>
</dbReference>
<dbReference type="PANTHER" id="PTHR43308">
    <property type="entry name" value="OUTER MEMBRANE PROTEIN ALPHA-RELATED"/>
    <property type="match status" value="1"/>
</dbReference>
<feature type="region of interest" description="Disordered" evidence="2">
    <location>
        <begin position="313"/>
        <end position="338"/>
    </location>
</feature>
<dbReference type="SUPFAM" id="SSF49373">
    <property type="entry name" value="Invasin/intimin cell-adhesion fragments"/>
    <property type="match status" value="1"/>
</dbReference>
<accession>A0ABU6GEV1</accession>
<keyword evidence="5" id="KW-1185">Reference proteome</keyword>
<dbReference type="EMBL" id="JARLKY010000088">
    <property type="protein sequence ID" value="MEC0231204.1"/>
    <property type="molecule type" value="Genomic_DNA"/>
</dbReference>
<name>A0ABU6GEV1_9BACL</name>
<comment type="caution">
    <text evidence="4">The sequence shown here is derived from an EMBL/GenBank/DDBJ whole genome shotgun (WGS) entry which is preliminary data.</text>
</comment>
<evidence type="ECO:0000256" key="2">
    <source>
        <dbReference type="SAM" id="MobiDB-lite"/>
    </source>
</evidence>
<gene>
    <name evidence="4" type="ORF">P4I72_29315</name>
</gene>
<dbReference type="InterPro" id="IPR014755">
    <property type="entry name" value="Cu-Rt/internalin_Ig-like"/>
</dbReference>
<evidence type="ECO:0000313" key="4">
    <source>
        <dbReference type="EMBL" id="MEC0231204.1"/>
    </source>
</evidence>
<dbReference type="InterPro" id="IPR001119">
    <property type="entry name" value="SLH_dom"/>
</dbReference>
<feature type="compositionally biased region" description="Low complexity" evidence="2">
    <location>
        <begin position="316"/>
        <end position="329"/>
    </location>
</feature>
<evidence type="ECO:0000259" key="3">
    <source>
        <dbReference type="PROSITE" id="PS51272"/>
    </source>
</evidence>
<keyword evidence="1" id="KW-0732">Signal</keyword>
<dbReference type="PROSITE" id="PS51272">
    <property type="entry name" value="SLH"/>
    <property type="match status" value="3"/>
</dbReference>
<feature type="domain" description="SLH" evidence="3">
    <location>
        <begin position="24"/>
        <end position="84"/>
    </location>
</feature>
<evidence type="ECO:0000313" key="5">
    <source>
        <dbReference type="Proteomes" id="UP001338137"/>
    </source>
</evidence>
<proteinExistence type="predicted"/>